<evidence type="ECO:0000256" key="3">
    <source>
        <dbReference type="ARBA" id="ARBA00022645"/>
    </source>
</evidence>
<evidence type="ECO:0000313" key="8">
    <source>
        <dbReference type="EMBL" id="KIP01783.1"/>
    </source>
</evidence>
<keyword evidence="7" id="KW-1133">Transmembrane helix</keyword>
<dbReference type="EMBL" id="KN840736">
    <property type="protein sequence ID" value="KIP01783.1"/>
    <property type="molecule type" value="Genomic_DNA"/>
</dbReference>
<evidence type="ECO:0000313" key="9">
    <source>
        <dbReference type="Proteomes" id="UP000053257"/>
    </source>
</evidence>
<protein>
    <recommendedName>
        <fullName evidence="2">carboxypeptidase C</fullName>
        <ecNumber evidence="2">3.4.16.5</ecNumber>
    </recommendedName>
</protein>
<dbReference type="HOGENOM" id="CLU_008523_10_0_1"/>
<reference evidence="8 9" key="1">
    <citation type="journal article" date="2014" name="PLoS Genet.">
        <title>Analysis of the Phlebiopsis gigantea genome, transcriptome and secretome provides insight into its pioneer colonization strategies of wood.</title>
        <authorList>
            <person name="Hori C."/>
            <person name="Ishida T."/>
            <person name="Igarashi K."/>
            <person name="Samejima M."/>
            <person name="Suzuki H."/>
            <person name="Master E."/>
            <person name="Ferreira P."/>
            <person name="Ruiz-Duenas F.J."/>
            <person name="Held B."/>
            <person name="Canessa P."/>
            <person name="Larrondo L.F."/>
            <person name="Schmoll M."/>
            <person name="Druzhinina I.S."/>
            <person name="Kubicek C.P."/>
            <person name="Gaskell J.A."/>
            <person name="Kersten P."/>
            <person name="St John F."/>
            <person name="Glasner J."/>
            <person name="Sabat G."/>
            <person name="Splinter BonDurant S."/>
            <person name="Syed K."/>
            <person name="Yadav J."/>
            <person name="Mgbeahuruike A.C."/>
            <person name="Kovalchuk A."/>
            <person name="Asiegbu F.O."/>
            <person name="Lackner G."/>
            <person name="Hoffmeister D."/>
            <person name="Rencoret J."/>
            <person name="Gutierrez A."/>
            <person name="Sun H."/>
            <person name="Lindquist E."/>
            <person name="Barry K."/>
            <person name="Riley R."/>
            <person name="Grigoriev I.V."/>
            <person name="Henrissat B."/>
            <person name="Kues U."/>
            <person name="Berka R.M."/>
            <person name="Martinez A.T."/>
            <person name="Covert S.F."/>
            <person name="Blanchette R.A."/>
            <person name="Cullen D."/>
        </authorList>
    </citation>
    <scope>NUCLEOTIDE SEQUENCE [LARGE SCALE GENOMIC DNA]</scope>
    <source>
        <strain evidence="8 9">11061_1 CR5-6</strain>
    </source>
</reference>
<dbReference type="Pfam" id="PF00450">
    <property type="entry name" value="Peptidase_S10"/>
    <property type="match status" value="1"/>
</dbReference>
<organism evidence="8 9">
    <name type="scientific">Phlebiopsis gigantea (strain 11061_1 CR5-6)</name>
    <name type="common">White-rot fungus</name>
    <name type="synonym">Peniophora gigantea</name>
    <dbReference type="NCBI Taxonomy" id="745531"/>
    <lineage>
        <taxon>Eukaryota</taxon>
        <taxon>Fungi</taxon>
        <taxon>Dikarya</taxon>
        <taxon>Basidiomycota</taxon>
        <taxon>Agaricomycotina</taxon>
        <taxon>Agaricomycetes</taxon>
        <taxon>Polyporales</taxon>
        <taxon>Phanerochaetaceae</taxon>
        <taxon>Phlebiopsis</taxon>
    </lineage>
</organism>
<keyword evidence="9" id="KW-1185">Reference proteome</keyword>
<dbReference type="AlphaFoldDB" id="A0A0C3PAH4"/>
<dbReference type="InterPro" id="IPR001563">
    <property type="entry name" value="Peptidase_S10"/>
</dbReference>
<evidence type="ECO:0000256" key="2">
    <source>
        <dbReference type="ARBA" id="ARBA00012446"/>
    </source>
</evidence>
<dbReference type="GO" id="GO:0006508">
    <property type="term" value="P:proteolysis"/>
    <property type="evidence" value="ECO:0007669"/>
    <property type="project" value="UniProtKB-KW"/>
</dbReference>
<gene>
    <name evidence="8" type="ORF">PHLGIDRAFT_131099</name>
</gene>
<keyword evidence="7" id="KW-0472">Membrane</keyword>
<evidence type="ECO:0000256" key="6">
    <source>
        <dbReference type="ARBA" id="ARBA00023180"/>
    </source>
</evidence>
<evidence type="ECO:0000256" key="1">
    <source>
        <dbReference type="ARBA" id="ARBA00009431"/>
    </source>
</evidence>
<evidence type="ECO:0000256" key="5">
    <source>
        <dbReference type="ARBA" id="ARBA00022801"/>
    </source>
</evidence>
<evidence type="ECO:0000256" key="7">
    <source>
        <dbReference type="SAM" id="Phobius"/>
    </source>
</evidence>
<dbReference type="Gene3D" id="1.10.287.410">
    <property type="match status" value="1"/>
</dbReference>
<dbReference type="OrthoDB" id="443318at2759"/>
<proteinExistence type="inferred from homology"/>
<keyword evidence="5" id="KW-0378">Hydrolase</keyword>
<dbReference type="Proteomes" id="UP000053257">
    <property type="component" value="Unassembled WGS sequence"/>
</dbReference>
<comment type="similarity">
    <text evidence="1">Belongs to the peptidase S10 family.</text>
</comment>
<dbReference type="PANTHER" id="PTHR11802">
    <property type="entry name" value="SERINE PROTEASE FAMILY S10 SERINE CARBOXYPEPTIDASE"/>
    <property type="match status" value="1"/>
</dbReference>
<dbReference type="PRINTS" id="PR00724">
    <property type="entry name" value="CRBOXYPTASEC"/>
</dbReference>
<keyword evidence="6" id="KW-0325">Glycoprotein</keyword>
<sequence length="491" mass="53158">MSNPKADTVLPLQVPHLDTRRPRARKGTAVAALVALGLAAGFLALGDVLGRGRAERGQHGLDPFFSQVNTHDDLCVGGVSHSGYIGLKGDSEETPKRSFFWYFEAQNNPETAPVILTIGGGPGTSGMLNALLGQSHCALTENLTTIRNPNAWSENFNVVALDHPVGVGFSYGTHVNNSVDAAYDAYDFLVKFMSLYPHLAKNQLVLAGGSYGGVYIPHIATVIHEQNTLLARGGGTHGAVHLQLESMMVSNPMSDYLSHNRWIMHQRCYYTDLYNASTCATAYEALPFCLEAVQLAYALGTVEARVHALELCEANQVEVPGRSFENVEKRCNGTLEDCMPEGVRAATFMNLPGTKATLGAREDITFRSVDLEVNREFHAVGDECQQAHLLYEPLLAAGYRLLHYIGKLDANCAWPGVLSTLKLIRSQYQPAFAAAPDVPWAGENATLRVVGPGAGNFTYVLMGGAGHFVTHDQPALVKKIVGHWVGNVPFQ</sequence>
<dbReference type="STRING" id="745531.A0A0C3PAH4"/>
<evidence type="ECO:0000256" key="4">
    <source>
        <dbReference type="ARBA" id="ARBA00022670"/>
    </source>
</evidence>
<dbReference type="PANTHER" id="PTHR11802:SF113">
    <property type="entry name" value="SERINE CARBOXYPEPTIDASE CTSA-4.1"/>
    <property type="match status" value="1"/>
</dbReference>
<dbReference type="GO" id="GO:0004185">
    <property type="term" value="F:serine-type carboxypeptidase activity"/>
    <property type="evidence" value="ECO:0007669"/>
    <property type="project" value="UniProtKB-EC"/>
</dbReference>
<dbReference type="EC" id="3.4.16.5" evidence="2"/>
<keyword evidence="7" id="KW-0812">Transmembrane</keyword>
<feature type="transmembrane region" description="Helical" evidence="7">
    <location>
        <begin position="29"/>
        <end position="49"/>
    </location>
</feature>
<name>A0A0C3PAH4_PHLG1</name>
<dbReference type="InterPro" id="IPR029058">
    <property type="entry name" value="AB_hydrolase_fold"/>
</dbReference>
<dbReference type="Gene3D" id="3.40.50.1820">
    <property type="entry name" value="alpha/beta hydrolase"/>
    <property type="match status" value="1"/>
</dbReference>
<accession>A0A0C3PAH4</accession>
<dbReference type="SUPFAM" id="SSF53474">
    <property type="entry name" value="alpha/beta-Hydrolases"/>
    <property type="match status" value="1"/>
</dbReference>
<keyword evidence="4" id="KW-0645">Protease</keyword>
<keyword evidence="3" id="KW-0121">Carboxypeptidase</keyword>